<dbReference type="AlphaFoldDB" id="A0A7C9TIQ4"/>
<dbReference type="InterPro" id="IPR000209">
    <property type="entry name" value="Peptidase_S8/S53_dom"/>
</dbReference>
<proteinExistence type="inferred from homology"/>
<dbReference type="InterPro" id="IPR015500">
    <property type="entry name" value="Peptidase_S8_subtilisin-rel"/>
</dbReference>
<evidence type="ECO:0000256" key="1">
    <source>
        <dbReference type="ARBA" id="ARBA00004613"/>
    </source>
</evidence>
<dbReference type="PROSITE" id="PS51892">
    <property type="entry name" value="SUBTILASE"/>
    <property type="match status" value="1"/>
</dbReference>
<organism evidence="12 13">
    <name type="scientific">Ideonella livida</name>
    <dbReference type="NCBI Taxonomy" id="2707176"/>
    <lineage>
        <taxon>Bacteria</taxon>
        <taxon>Pseudomonadati</taxon>
        <taxon>Pseudomonadota</taxon>
        <taxon>Betaproteobacteria</taxon>
        <taxon>Burkholderiales</taxon>
        <taxon>Sphaerotilaceae</taxon>
        <taxon>Ideonella</taxon>
    </lineage>
</organism>
<dbReference type="GO" id="GO:0006508">
    <property type="term" value="P:proteolysis"/>
    <property type="evidence" value="ECO:0007669"/>
    <property type="project" value="UniProtKB-KW"/>
</dbReference>
<evidence type="ECO:0000256" key="5">
    <source>
        <dbReference type="ARBA" id="ARBA00022729"/>
    </source>
</evidence>
<evidence type="ECO:0000256" key="10">
    <source>
        <dbReference type="PROSITE-ProRule" id="PRU01240"/>
    </source>
</evidence>
<dbReference type="PROSITE" id="PS00137">
    <property type="entry name" value="SUBTILASE_HIS"/>
    <property type="match status" value="1"/>
</dbReference>
<dbReference type="InterPro" id="IPR050131">
    <property type="entry name" value="Peptidase_S8_subtilisin-like"/>
</dbReference>
<evidence type="ECO:0000256" key="3">
    <source>
        <dbReference type="ARBA" id="ARBA00022525"/>
    </source>
</evidence>
<dbReference type="PANTHER" id="PTHR43806">
    <property type="entry name" value="PEPTIDASE S8"/>
    <property type="match status" value="1"/>
</dbReference>
<protein>
    <submittedName>
        <fullName evidence="12">S8 family serine peptidase</fullName>
    </submittedName>
</protein>
<dbReference type="PROSITE" id="PS00138">
    <property type="entry name" value="SUBTILASE_SER"/>
    <property type="match status" value="1"/>
</dbReference>
<evidence type="ECO:0000256" key="9">
    <source>
        <dbReference type="PIRSR" id="PIRSR615500-1"/>
    </source>
</evidence>
<dbReference type="FunFam" id="3.40.50.200:FF:000022">
    <property type="entry name" value="Extracellular protease"/>
    <property type="match status" value="1"/>
</dbReference>
<dbReference type="GO" id="GO:0005576">
    <property type="term" value="C:extracellular region"/>
    <property type="evidence" value="ECO:0007669"/>
    <property type="project" value="UniProtKB-SubCell"/>
</dbReference>
<dbReference type="CDD" id="cd07496">
    <property type="entry name" value="Peptidases_S8_13"/>
    <property type="match status" value="1"/>
</dbReference>
<evidence type="ECO:0000256" key="6">
    <source>
        <dbReference type="ARBA" id="ARBA00022801"/>
    </source>
</evidence>
<sequence>MGVDLSLLRSGVVQRGHVLKLSRSVSAEQARALALQLKQADGTVTAAEPDLRVAAHYTPTDPSYASQWHYHEGTAGIRAPAAWDTSLGAGVVVAVVDTGYRPHADLAGNLLAGYDFISTPSVGNDGDGRDADPLDPGDWVSANQCGYAHSARASTWHGTHVAGTIAAMTRNTEGVAGVAYGAKVLPVRVLGTCGGYTSDIIAGITWASGGTVSGVPDNTHPAQVINMSLGGSGSCSSLLQTAITQAVARGSTVVVSAGNSATDVANAFPANCSGVVAVAATGRTGARAYYSNFGSGVTLAAPGGDMSTGIANGVLSTLNDGSTSPGNDIYQYYQGTSMAAPHVSGVAALMLAAHRNLTPAEVKNLLTSSARAFPATCSQCGAGLLDAEAAVTAARSARMALATLTDETDDDHSSLATAQTLPAVFPQTVTGQVSRSGASDFYAIEVPAGATLQVTLNLQNEANQQLYLYRKANGALVQKSQRAKGFDEYLSRTNTNATPVTWVLEVRWVSNNPQGAYTLDLDTH</sequence>
<keyword evidence="13" id="KW-1185">Reference proteome</keyword>
<dbReference type="PANTHER" id="PTHR43806:SF11">
    <property type="entry name" value="CEREVISIN-RELATED"/>
    <property type="match status" value="1"/>
</dbReference>
<dbReference type="SUPFAM" id="SSF89260">
    <property type="entry name" value="Collagen-binding domain"/>
    <property type="match status" value="1"/>
</dbReference>
<evidence type="ECO:0000313" key="12">
    <source>
        <dbReference type="EMBL" id="NDY90005.1"/>
    </source>
</evidence>
<keyword evidence="7 10" id="KW-0720">Serine protease</keyword>
<dbReference type="PRINTS" id="PR00723">
    <property type="entry name" value="SUBTILISIN"/>
</dbReference>
<gene>
    <name evidence="12" type="ORF">G3A44_02220</name>
</gene>
<dbReference type="GO" id="GO:0004252">
    <property type="term" value="F:serine-type endopeptidase activity"/>
    <property type="evidence" value="ECO:0007669"/>
    <property type="project" value="UniProtKB-UniRule"/>
</dbReference>
<keyword evidence="4 10" id="KW-0645">Protease</keyword>
<dbReference type="Gene3D" id="3.40.50.200">
    <property type="entry name" value="Peptidase S8/S53 domain"/>
    <property type="match status" value="1"/>
</dbReference>
<feature type="domain" description="Peptidase S8/S53" evidence="11">
    <location>
        <begin position="88"/>
        <end position="383"/>
    </location>
</feature>
<dbReference type="InterPro" id="IPR023828">
    <property type="entry name" value="Peptidase_S8_Ser-AS"/>
</dbReference>
<dbReference type="InterPro" id="IPR022398">
    <property type="entry name" value="Peptidase_S8_His-AS"/>
</dbReference>
<evidence type="ECO:0000256" key="4">
    <source>
        <dbReference type="ARBA" id="ARBA00022670"/>
    </source>
</evidence>
<accession>A0A7C9TIQ4</accession>
<evidence type="ECO:0000256" key="7">
    <source>
        <dbReference type="ARBA" id="ARBA00022825"/>
    </source>
</evidence>
<keyword evidence="3" id="KW-0964">Secreted</keyword>
<name>A0A7C9TIQ4_9BURK</name>
<dbReference type="Gene3D" id="2.60.120.380">
    <property type="match status" value="1"/>
</dbReference>
<evidence type="ECO:0000259" key="11">
    <source>
        <dbReference type="Pfam" id="PF00082"/>
    </source>
</evidence>
<dbReference type="InterPro" id="IPR034176">
    <property type="entry name" value="Peptidases_S8_13"/>
</dbReference>
<reference evidence="12 13" key="1">
    <citation type="submission" date="2020-02" db="EMBL/GenBank/DDBJ databases">
        <title>Ideonella bacterium strain TBM-1.</title>
        <authorList>
            <person name="Chen W.-M."/>
        </authorList>
    </citation>
    <scope>NUCLEOTIDE SEQUENCE [LARGE SCALE GENOMIC DNA]</scope>
    <source>
        <strain evidence="12 13">TBM-1</strain>
    </source>
</reference>
<dbReference type="EMBL" id="JAAGOH010000002">
    <property type="protein sequence ID" value="NDY90005.1"/>
    <property type="molecule type" value="Genomic_DNA"/>
</dbReference>
<dbReference type="SUPFAM" id="SSF52743">
    <property type="entry name" value="Subtilisin-like"/>
    <property type="match status" value="1"/>
</dbReference>
<evidence type="ECO:0000256" key="2">
    <source>
        <dbReference type="ARBA" id="ARBA00011073"/>
    </source>
</evidence>
<evidence type="ECO:0000313" key="13">
    <source>
        <dbReference type="Proteomes" id="UP000484255"/>
    </source>
</evidence>
<dbReference type="Pfam" id="PF00082">
    <property type="entry name" value="Peptidase_S8"/>
    <property type="match status" value="1"/>
</dbReference>
<dbReference type="Proteomes" id="UP000484255">
    <property type="component" value="Unassembled WGS sequence"/>
</dbReference>
<evidence type="ECO:0000256" key="8">
    <source>
        <dbReference type="ARBA" id="ARBA00023145"/>
    </source>
</evidence>
<comment type="subcellular location">
    <subcellularLocation>
        <location evidence="1">Secreted</location>
    </subcellularLocation>
</comment>
<keyword evidence="6 10" id="KW-0378">Hydrolase</keyword>
<comment type="caution">
    <text evidence="12">The sequence shown here is derived from an EMBL/GenBank/DDBJ whole genome shotgun (WGS) entry which is preliminary data.</text>
</comment>
<keyword evidence="5" id="KW-0732">Signal</keyword>
<comment type="similarity">
    <text evidence="2 10">Belongs to the peptidase S8 family.</text>
</comment>
<dbReference type="InterPro" id="IPR036852">
    <property type="entry name" value="Peptidase_S8/S53_dom_sf"/>
</dbReference>
<keyword evidence="8" id="KW-0865">Zymogen</keyword>
<feature type="active site" description="Charge relay system" evidence="9 10">
    <location>
        <position position="337"/>
    </location>
</feature>
<feature type="active site" description="Charge relay system" evidence="9 10">
    <location>
        <position position="157"/>
    </location>
</feature>
<feature type="active site" description="Charge relay system" evidence="9 10">
    <location>
        <position position="97"/>
    </location>
</feature>